<accession>A0AA42BUF4</accession>
<dbReference type="PRINTS" id="PR00598">
    <property type="entry name" value="HTHMARR"/>
</dbReference>
<evidence type="ECO:0000313" key="3">
    <source>
        <dbReference type="EMBL" id="MCP8970483.1"/>
    </source>
</evidence>
<dbReference type="Gene3D" id="1.10.10.10">
    <property type="entry name" value="Winged helix-like DNA-binding domain superfamily/Winged helix DNA-binding domain"/>
    <property type="match status" value="1"/>
</dbReference>
<dbReference type="Pfam" id="PF01047">
    <property type="entry name" value="MarR"/>
    <property type="match status" value="1"/>
</dbReference>
<name>A0AA42BUF4_9BACI</name>
<dbReference type="PANTHER" id="PTHR33164">
    <property type="entry name" value="TRANSCRIPTIONAL REGULATOR, MARR FAMILY"/>
    <property type="match status" value="1"/>
</dbReference>
<keyword evidence="4" id="KW-1185">Reference proteome</keyword>
<dbReference type="AlphaFoldDB" id="A0AA42BUF4"/>
<protein>
    <submittedName>
        <fullName evidence="3">MarR family transcriptional regulator</fullName>
    </submittedName>
</protein>
<evidence type="ECO:0000313" key="4">
    <source>
        <dbReference type="Proteomes" id="UP001156102"/>
    </source>
</evidence>
<dbReference type="SMART" id="SM00347">
    <property type="entry name" value="HTH_MARR"/>
    <property type="match status" value="1"/>
</dbReference>
<proteinExistence type="predicted"/>
<evidence type="ECO:0000256" key="1">
    <source>
        <dbReference type="ARBA" id="ARBA00023125"/>
    </source>
</evidence>
<dbReference type="EMBL" id="JANCLT010000012">
    <property type="protein sequence ID" value="MCP8970483.1"/>
    <property type="molecule type" value="Genomic_DNA"/>
</dbReference>
<reference evidence="3" key="1">
    <citation type="submission" date="2022-07" db="EMBL/GenBank/DDBJ databases">
        <authorList>
            <person name="Li W.-J."/>
            <person name="Deng Q.-Q."/>
        </authorList>
    </citation>
    <scope>NUCLEOTIDE SEQUENCE</scope>
    <source>
        <strain evidence="3">SYSU M60031</strain>
    </source>
</reference>
<dbReference type="GO" id="GO:0003677">
    <property type="term" value="F:DNA binding"/>
    <property type="evidence" value="ECO:0007669"/>
    <property type="project" value="UniProtKB-KW"/>
</dbReference>
<dbReference type="Proteomes" id="UP001156102">
    <property type="component" value="Unassembled WGS sequence"/>
</dbReference>
<dbReference type="RefSeq" id="WP_254760402.1">
    <property type="nucleotide sequence ID" value="NZ_JANCLT010000012.1"/>
</dbReference>
<comment type="caution">
    <text evidence="3">The sequence shown here is derived from an EMBL/GenBank/DDBJ whole genome shotgun (WGS) entry which is preliminary data.</text>
</comment>
<dbReference type="InterPro" id="IPR036390">
    <property type="entry name" value="WH_DNA-bd_sf"/>
</dbReference>
<dbReference type="GO" id="GO:0006950">
    <property type="term" value="P:response to stress"/>
    <property type="evidence" value="ECO:0007669"/>
    <property type="project" value="TreeGrafter"/>
</dbReference>
<keyword evidence="1" id="KW-0238">DNA-binding</keyword>
<sequence>MNTEHEKLVIEVADHLRLLFRSTQQDLNELFVNDIPLNEFATLRTIHLAKRPMMASELAYSLRVTSSHITAVTDRLYKKGLITRERSDTDRRIVYMQITEPGKEMAAKLERVRTDYYIEKFTGLNGIEMTQLKELLVRIL</sequence>
<dbReference type="InterPro" id="IPR000835">
    <property type="entry name" value="HTH_MarR-typ"/>
</dbReference>
<dbReference type="SUPFAM" id="SSF46785">
    <property type="entry name" value="Winged helix' DNA-binding domain"/>
    <property type="match status" value="1"/>
</dbReference>
<evidence type="ECO:0000259" key="2">
    <source>
        <dbReference type="PROSITE" id="PS50995"/>
    </source>
</evidence>
<dbReference type="InterPro" id="IPR039422">
    <property type="entry name" value="MarR/SlyA-like"/>
</dbReference>
<organism evidence="3 4">
    <name type="scientific">Ectobacillus ponti</name>
    <dbReference type="NCBI Taxonomy" id="2961894"/>
    <lineage>
        <taxon>Bacteria</taxon>
        <taxon>Bacillati</taxon>
        <taxon>Bacillota</taxon>
        <taxon>Bacilli</taxon>
        <taxon>Bacillales</taxon>
        <taxon>Bacillaceae</taxon>
        <taxon>Ectobacillus</taxon>
    </lineage>
</organism>
<dbReference type="InterPro" id="IPR036388">
    <property type="entry name" value="WH-like_DNA-bd_sf"/>
</dbReference>
<gene>
    <name evidence="3" type="ORF">NK662_18350</name>
</gene>
<dbReference type="GO" id="GO:0003700">
    <property type="term" value="F:DNA-binding transcription factor activity"/>
    <property type="evidence" value="ECO:0007669"/>
    <property type="project" value="InterPro"/>
</dbReference>
<dbReference type="PROSITE" id="PS50995">
    <property type="entry name" value="HTH_MARR_2"/>
    <property type="match status" value="1"/>
</dbReference>
<feature type="domain" description="HTH marR-type" evidence="2">
    <location>
        <begin position="2"/>
        <end position="140"/>
    </location>
</feature>
<dbReference type="PANTHER" id="PTHR33164:SF67">
    <property type="entry name" value="TRANSCRIPTIONAL REGULATOR, MARR FAMILY"/>
    <property type="match status" value="1"/>
</dbReference>